<name>A0A848LMR5_9BACT</name>
<dbReference type="PROSITE" id="PS00073">
    <property type="entry name" value="ACYL_COA_DH_2"/>
    <property type="match status" value="1"/>
</dbReference>
<gene>
    <name evidence="10" type="ORF">HG543_29545</name>
</gene>
<dbReference type="AlphaFoldDB" id="A0A848LMR5"/>
<feature type="domain" description="Acyl-CoA dehydrogenase/oxidase N-terminal" evidence="9">
    <location>
        <begin position="6"/>
        <end position="119"/>
    </location>
</feature>
<evidence type="ECO:0000313" key="11">
    <source>
        <dbReference type="Proteomes" id="UP000518300"/>
    </source>
</evidence>
<evidence type="ECO:0000256" key="3">
    <source>
        <dbReference type="ARBA" id="ARBA00022630"/>
    </source>
</evidence>
<dbReference type="Proteomes" id="UP000518300">
    <property type="component" value="Unassembled WGS sequence"/>
</dbReference>
<comment type="cofactor">
    <cofactor evidence="1 6">
        <name>FAD</name>
        <dbReference type="ChEBI" id="CHEBI:57692"/>
    </cofactor>
</comment>
<evidence type="ECO:0000313" key="10">
    <source>
        <dbReference type="EMBL" id="NMO18979.1"/>
    </source>
</evidence>
<dbReference type="RefSeq" id="WP_169348239.1">
    <property type="nucleotide sequence ID" value="NZ_JABBJJ010000163.1"/>
</dbReference>
<dbReference type="Pfam" id="PF02771">
    <property type="entry name" value="Acyl-CoA_dh_N"/>
    <property type="match status" value="1"/>
</dbReference>
<dbReference type="SUPFAM" id="SSF56645">
    <property type="entry name" value="Acyl-CoA dehydrogenase NM domain-like"/>
    <property type="match status" value="1"/>
</dbReference>
<dbReference type="InterPro" id="IPR006091">
    <property type="entry name" value="Acyl-CoA_Oxase/DH_mid-dom"/>
</dbReference>
<evidence type="ECO:0000259" key="7">
    <source>
        <dbReference type="Pfam" id="PF00441"/>
    </source>
</evidence>
<reference evidence="10 11" key="1">
    <citation type="submission" date="2020-04" db="EMBL/GenBank/DDBJ databases">
        <title>Draft genome of Pyxidicoccus fallax type strain.</title>
        <authorList>
            <person name="Whitworth D.E."/>
        </authorList>
    </citation>
    <scope>NUCLEOTIDE SEQUENCE [LARGE SCALE GENOMIC DNA]</scope>
    <source>
        <strain evidence="10 11">DSM 14698</strain>
    </source>
</reference>
<accession>A0A848LMR5</accession>
<dbReference type="PANTHER" id="PTHR43884">
    <property type="entry name" value="ACYL-COA DEHYDROGENASE"/>
    <property type="match status" value="1"/>
</dbReference>
<keyword evidence="4 6" id="KW-0274">FAD</keyword>
<dbReference type="InterPro" id="IPR046373">
    <property type="entry name" value="Acyl-CoA_Oxase/DH_mid-dom_sf"/>
</dbReference>
<dbReference type="InterPro" id="IPR006089">
    <property type="entry name" value="Acyl-CoA_DH_CS"/>
</dbReference>
<dbReference type="Gene3D" id="2.40.110.10">
    <property type="entry name" value="Butyryl-CoA Dehydrogenase, subunit A, domain 2"/>
    <property type="match status" value="1"/>
</dbReference>
<protein>
    <submittedName>
        <fullName evidence="10">Acyl-CoA dehydrogenase</fullName>
    </submittedName>
</protein>
<dbReference type="InterPro" id="IPR013786">
    <property type="entry name" value="AcylCoA_DH/ox_N"/>
</dbReference>
<dbReference type="InterPro" id="IPR036250">
    <property type="entry name" value="AcylCo_DH-like_C"/>
</dbReference>
<keyword evidence="5 6" id="KW-0560">Oxidoreductase</keyword>
<dbReference type="FunFam" id="1.10.540.10:FF:000002">
    <property type="entry name" value="Acyl-CoA dehydrogenase FadE19"/>
    <property type="match status" value="1"/>
</dbReference>
<dbReference type="Pfam" id="PF00441">
    <property type="entry name" value="Acyl-CoA_dh_1"/>
    <property type="match status" value="1"/>
</dbReference>
<evidence type="ECO:0000259" key="9">
    <source>
        <dbReference type="Pfam" id="PF02771"/>
    </source>
</evidence>
<comment type="similarity">
    <text evidence="2 6">Belongs to the acyl-CoA dehydrogenase family.</text>
</comment>
<feature type="domain" description="Acyl-CoA dehydrogenase/oxidase C-terminal" evidence="7">
    <location>
        <begin position="229"/>
        <end position="376"/>
    </location>
</feature>
<organism evidence="10 11">
    <name type="scientific">Pyxidicoccus fallax</name>
    <dbReference type="NCBI Taxonomy" id="394095"/>
    <lineage>
        <taxon>Bacteria</taxon>
        <taxon>Pseudomonadati</taxon>
        <taxon>Myxococcota</taxon>
        <taxon>Myxococcia</taxon>
        <taxon>Myxococcales</taxon>
        <taxon>Cystobacterineae</taxon>
        <taxon>Myxococcaceae</taxon>
        <taxon>Pyxidicoccus</taxon>
    </lineage>
</organism>
<dbReference type="GO" id="GO:0003995">
    <property type="term" value="F:acyl-CoA dehydrogenase activity"/>
    <property type="evidence" value="ECO:0007669"/>
    <property type="project" value="InterPro"/>
</dbReference>
<keyword evidence="3 6" id="KW-0285">Flavoprotein</keyword>
<evidence type="ECO:0000256" key="6">
    <source>
        <dbReference type="RuleBase" id="RU362125"/>
    </source>
</evidence>
<comment type="caution">
    <text evidence="10">The sequence shown here is derived from an EMBL/GenBank/DDBJ whole genome shotgun (WGS) entry which is preliminary data.</text>
</comment>
<dbReference type="PANTHER" id="PTHR43884:SF12">
    <property type="entry name" value="ISOVALERYL-COA DEHYDROGENASE, MITOCHONDRIAL-RELATED"/>
    <property type="match status" value="1"/>
</dbReference>
<dbReference type="SUPFAM" id="SSF47203">
    <property type="entry name" value="Acyl-CoA dehydrogenase C-terminal domain-like"/>
    <property type="match status" value="1"/>
</dbReference>
<evidence type="ECO:0000256" key="5">
    <source>
        <dbReference type="ARBA" id="ARBA00023002"/>
    </source>
</evidence>
<evidence type="ECO:0000256" key="2">
    <source>
        <dbReference type="ARBA" id="ARBA00009347"/>
    </source>
</evidence>
<dbReference type="FunFam" id="2.40.110.10:FF:000002">
    <property type="entry name" value="Acyl-CoA dehydrogenase fadE12"/>
    <property type="match status" value="1"/>
</dbReference>
<feature type="domain" description="Acyl-CoA oxidase/dehydrogenase middle" evidence="8">
    <location>
        <begin position="123"/>
        <end position="217"/>
    </location>
</feature>
<proteinExistence type="inferred from homology"/>
<evidence type="ECO:0000259" key="8">
    <source>
        <dbReference type="Pfam" id="PF02770"/>
    </source>
</evidence>
<sequence>MPNPFTEEHEAFRKSVRAFVEKEMAPHSLEWDRAGIFPKELFKKCGELGFLGINHDPKYGGSGLDYWYVTAFAEELARSYNAGVNMALLVQSQMATPIINEVGTDEQKREFLEPALKGEKIAALGVSEPGAGSDVANIKTTARRDGDDYVINGSKMWITNGTRADFITLAVRTGGAGYSGISLVTFPTDVKGFSVSKKLDKVGNLSSDTAVLYFEDCRIPARYVLGEENEGFYSIMTNFQGERLVGAITTVAGMERMVEDSIRYGNEREAFGRPLLKFQVWRHKFVEHLTAIEAAKRLTYHAVDVFDRKEVPAVKEISMAKLFAGDLAQRVAYDCQQFYGGMGYVEETPIARMWRDVRLITIGGGTSEVMKEILSKLYGF</sequence>
<keyword evidence="11" id="KW-1185">Reference proteome</keyword>
<dbReference type="InterPro" id="IPR037069">
    <property type="entry name" value="AcylCoA_DH/ox_N_sf"/>
</dbReference>
<dbReference type="InterPro" id="IPR009100">
    <property type="entry name" value="AcylCoA_DH/oxidase_NM_dom_sf"/>
</dbReference>
<dbReference type="Gene3D" id="1.20.140.10">
    <property type="entry name" value="Butyryl-CoA Dehydrogenase, subunit A, domain 3"/>
    <property type="match status" value="1"/>
</dbReference>
<dbReference type="InterPro" id="IPR009075">
    <property type="entry name" value="AcylCo_DH/oxidase_C"/>
</dbReference>
<evidence type="ECO:0000256" key="1">
    <source>
        <dbReference type="ARBA" id="ARBA00001974"/>
    </source>
</evidence>
<dbReference type="Pfam" id="PF02770">
    <property type="entry name" value="Acyl-CoA_dh_M"/>
    <property type="match status" value="1"/>
</dbReference>
<dbReference type="EMBL" id="JABBJJ010000163">
    <property type="protein sequence ID" value="NMO18979.1"/>
    <property type="molecule type" value="Genomic_DNA"/>
</dbReference>
<dbReference type="GO" id="GO:0050660">
    <property type="term" value="F:flavin adenine dinucleotide binding"/>
    <property type="evidence" value="ECO:0007669"/>
    <property type="project" value="InterPro"/>
</dbReference>
<dbReference type="FunFam" id="1.20.140.10:FF:000001">
    <property type="entry name" value="Acyl-CoA dehydrogenase"/>
    <property type="match status" value="1"/>
</dbReference>
<evidence type="ECO:0000256" key="4">
    <source>
        <dbReference type="ARBA" id="ARBA00022827"/>
    </source>
</evidence>
<dbReference type="Gene3D" id="1.10.540.10">
    <property type="entry name" value="Acyl-CoA dehydrogenase/oxidase, N-terminal domain"/>
    <property type="match status" value="1"/>
</dbReference>